<keyword evidence="2" id="KW-1185">Reference proteome</keyword>
<gene>
    <name evidence="1" type="ORF">MCCS_09530</name>
</gene>
<dbReference type="Proteomes" id="UP000194154">
    <property type="component" value="Chromosome"/>
</dbReference>
<evidence type="ECO:0008006" key="3">
    <source>
        <dbReference type="Google" id="ProtNLM"/>
    </source>
</evidence>
<proteinExistence type="predicted"/>
<accession>A0A1W7ABW8</accession>
<name>A0A1W7ABW8_9STAP</name>
<protein>
    <recommendedName>
        <fullName evidence="3">Peptidyl-prolyl cis-trans isomerase</fullName>
    </recommendedName>
</protein>
<dbReference type="EMBL" id="CP021059">
    <property type="protein sequence ID" value="ARQ06600.1"/>
    <property type="molecule type" value="Genomic_DNA"/>
</dbReference>
<dbReference type="STRING" id="1855823.MCCS_09530"/>
<evidence type="ECO:0000313" key="1">
    <source>
        <dbReference type="EMBL" id="ARQ06600.1"/>
    </source>
</evidence>
<organism evidence="1 2">
    <name type="scientific">Macrococcoides canis</name>
    <dbReference type="NCBI Taxonomy" id="1855823"/>
    <lineage>
        <taxon>Bacteria</taxon>
        <taxon>Bacillati</taxon>
        <taxon>Bacillota</taxon>
        <taxon>Bacilli</taxon>
        <taxon>Bacillales</taxon>
        <taxon>Staphylococcaceae</taxon>
        <taxon>Macrococcoides</taxon>
    </lineage>
</organism>
<reference evidence="1 2" key="1">
    <citation type="journal article" date="2017" name="Int. J. Syst. Evol. Microbiol.">
        <title>Macrococcus canis sp. nov., a skin bacterium associated with infections in dogs.</title>
        <authorList>
            <person name="Gobeli Brawand S."/>
            <person name="Cotting K."/>
            <person name="Gomez-Sanz E."/>
            <person name="Collaud A."/>
            <person name="Thomann A."/>
            <person name="Brodard I."/>
            <person name="Rodriguez-Campos S."/>
            <person name="Strauss C."/>
            <person name="Perreten V."/>
        </authorList>
    </citation>
    <scope>NUCLEOTIDE SEQUENCE [LARGE SCALE GENOMIC DNA]</scope>
    <source>
        <strain evidence="1 2">KM45013</strain>
    </source>
</reference>
<dbReference type="KEGG" id="mcak:MCCS_09530"/>
<evidence type="ECO:0000313" key="2">
    <source>
        <dbReference type="Proteomes" id="UP000194154"/>
    </source>
</evidence>
<dbReference type="OrthoDB" id="2404998at2"/>
<dbReference type="AlphaFoldDB" id="A0A1W7ABW8"/>
<sequence length="159" mass="18265">MIIQIKGKVNFNITLDPSTFIFDDRKVEMDTIKNTIKIDDDTISFQDNYEWNREILEGGSKPPTLVSEKKYKKQQLLEGTFLMNLEPFITNAEPHEDATIIKLTNDNDSAEISLNDLPKFYVQFSKDGKRLYDDGMVDAYVLEDTLNLKLAHVTGIEII</sequence>